<evidence type="ECO:0000256" key="1">
    <source>
        <dbReference type="SAM" id="MobiDB-lite"/>
    </source>
</evidence>
<keyword evidence="3" id="KW-1185">Reference proteome</keyword>
<name>A0A673GAG1_9TELE</name>
<dbReference type="AlphaFoldDB" id="A0A673GAG1"/>
<reference evidence="2" key="1">
    <citation type="submission" date="2025-08" db="UniProtKB">
        <authorList>
            <consortium name="Ensembl"/>
        </authorList>
    </citation>
    <scope>IDENTIFICATION</scope>
</reference>
<reference evidence="2" key="2">
    <citation type="submission" date="2025-09" db="UniProtKB">
        <authorList>
            <consortium name="Ensembl"/>
        </authorList>
    </citation>
    <scope>IDENTIFICATION</scope>
</reference>
<sequence>MQPARPTLPTNNPSIRPGSQTPTATVYSPNQAIMMTMTPMPFPTQTHQYYIPQVKSQWTCYCEIAKNGLYTQNICRVPTVMEKPIMKIS</sequence>
<organism evidence="2 3">
    <name type="scientific">Sinocyclocheilus rhinocerous</name>
    <dbReference type="NCBI Taxonomy" id="307959"/>
    <lineage>
        <taxon>Eukaryota</taxon>
        <taxon>Metazoa</taxon>
        <taxon>Chordata</taxon>
        <taxon>Craniata</taxon>
        <taxon>Vertebrata</taxon>
        <taxon>Euteleostomi</taxon>
        <taxon>Actinopterygii</taxon>
        <taxon>Neopterygii</taxon>
        <taxon>Teleostei</taxon>
        <taxon>Ostariophysi</taxon>
        <taxon>Cypriniformes</taxon>
        <taxon>Cyprinidae</taxon>
        <taxon>Cyprininae</taxon>
        <taxon>Sinocyclocheilus</taxon>
    </lineage>
</organism>
<protein>
    <submittedName>
        <fullName evidence="2">Uncharacterized protein</fullName>
    </submittedName>
</protein>
<feature type="region of interest" description="Disordered" evidence="1">
    <location>
        <begin position="1"/>
        <end position="25"/>
    </location>
</feature>
<dbReference type="Proteomes" id="UP000472270">
    <property type="component" value="Unassembled WGS sequence"/>
</dbReference>
<evidence type="ECO:0000313" key="3">
    <source>
        <dbReference type="Proteomes" id="UP000472270"/>
    </source>
</evidence>
<feature type="compositionally biased region" description="Polar residues" evidence="1">
    <location>
        <begin position="8"/>
        <end position="25"/>
    </location>
</feature>
<dbReference type="Ensembl" id="ENSSRHT00000011062.1">
    <property type="protein sequence ID" value="ENSSRHP00000010666.1"/>
    <property type="gene ID" value="ENSSRHG00000006128.1"/>
</dbReference>
<evidence type="ECO:0000313" key="2">
    <source>
        <dbReference type="Ensembl" id="ENSSRHP00000010666.1"/>
    </source>
</evidence>
<accession>A0A673GAG1</accession>
<proteinExistence type="predicted"/>